<feature type="domain" description="SKI-interacting protein SKIP SNW" evidence="3">
    <location>
        <begin position="40"/>
        <end position="84"/>
    </location>
</feature>
<dbReference type="PANTHER" id="PTHR12096">
    <property type="entry name" value="NUCLEAR PROTEIN SKIP-RELATED"/>
    <property type="match status" value="1"/>
</dbReference>
<name>A0AAW1TXX9_9CUCU</name>
<dbReference type="InterPro" id="IPR017862">
    <property type="entry name" value="SKI-int_prot_SKIP"/>
</dbReference>
<dbReference type="Proteomes" id="UP001431783">
    <property type="component" value="Unassembled WGS sequence"/>
</dbReference>
<proteinExistence type="inferred from homology"/>
<dbReference type="Pfam" id="PF02731">
    <property type="entry name" value="SKIP_SNW"/>
    <property type="match status" value="1"/>
</dbReference>
<evidence type="ECO:0000256" key="1">
    <source>
        <dbReference type="ARBA" id="ARBA00010197"/>
    </source>
</evidence>
<evidence type="ECO:0000313" key="5">
    <source>
        <dbReference type="Proteomes" id="UP001431783"/>
    </source>
</evidence>
<dbReference type="AlphaFoldDB" id="A0AAW1TXX9"/>
<gene>
    <name evidence="4" type="ORF">WA026_018839</name>
</gene>
<dbReference type="EMBL" id="JARQZJ010000012">
    <property type="protein sequence ID" value="KAK9872705.1"/>
    <property type="molecule type" value="Genomic_DNA"/>
</dbReference>
<evidence type="ECO:0000313" key="4">
    <source>
        <dbReference type="EMBL" id="KAK9872705.1"/>
    </source>
</evidence>
<dbReference type="GO" id="GO:0005681">
    <property type="term" value="C:spliceosomal complex"/>
    <property type="evidence" value="ECO:0007669"/>
    <property type="project" value="InterPro"/>
</dbReference>
<keyword evidence="2" id="KW-0175">Coiled coil</keyword>
<organism evidence="4 5">
    <name type="scientific">Henosepilachna vigintioctopunctata</name>
    <dbReference type="NCBI Taxonomy" id="420089"/>
    <lineage>
        <taxon>Eukaryota</taxon>
        <taxon>Metazoa</taxon>
        <taxon>Ecdysozoa</taxon>
        <taxon>Arthropoda</taxon>
        <taxon>Hexapoda</taxon>
        <taxon>Insecta</taxon>
        <taxon>Pterygota</taxon>
        <taxon>Neoptera</taxon>
        <taxon>Endopterygota</taxon>
        <taxon>Coleoptera</taxon>
        <taxon>Polyphaga</taxon>
        <taxon>Cucujiformia</taxon>
        <taxon>Coccinelloidea</taxon>
        <taxon>Coccinellidae</taxon>
        <taxon>Epilachninae</taxon>
        <taxon>Epilachnini</taxon>
        <taxon>Henosepilachna</taxon>
    </lineage>
</organism>
<reference evidence="4 5" key="1">
    <citation type="submission" date="2023-03" db="EMBL/GenBank/DDBJ databases">
        <title>Genome insight into feeding habits of ladybird beetles.</title>
        <authorList>
            <person name="Li H.-S."/>
            <person name="Huang Y.-H."/>
            <person name="Pang H."/>
        </authorList>
    </citation>
    <scope>NUCLEOTIDE SEQUENCE [LARGE SCALE GENOMIC DNA]</scope>
    <source>
        <strain evidence="4">SYSU_2023b</strain>
        <tissue evidence="4">Whole body</tissue>
    </source>
</reference>
<comment type="caution">
    <text evidence="4">The sequence shown here is derived from an EMBL/GenBank/DDBJ whole genome shotgun (WGS) entry which is preliminary data.</text>
</comment>
<protein>
    <recommendedName>
        <fullName evidence="3">SKI-interacting protein SKIP SNW domain-containing protein</fullName>
    </recommendedName>
</protein>
<evidence type="ECO:0000256" key="2">
    <source>
        <dbReference type="SAM" id="Coils"/>
    </source>
</evidence>
<dbReference type="InterPro" id="IPR004015">
    <property type="entry name" value="SKI-int_prot_SKIP_SNW-dom"/>
</dbReference>
<feature type="coiled-coil region" evidence="2">
    <location>
        <begin position="47"/>
        <end position="86"/>
    </location>
</feature>
<keyword evidence="5" id="KW-1185">Reference proteome</keyword>
<sequence length="96" mass="11172">MSLQPITNLICWHGGEIIENLNLKLNCRFEQSIFIIELCTEALNIAHRKAVETRAQLEKKLAQKEKEQKEENLRQLAQRARNERAGIWVAPTESKF</sequence>
<dbReference type="GO" id="GO:0000398">
    <property type="term" value="P:mRNA splicing, via spliceosome"/>
    <property type="evidence" value="ECO:0007669"/>
    <property type="project" value="InterPro"/>
</dbReference>
<comment type="similarity">
    <text evidence="1">Belongs to the SNW family.</text>
</comment>
<evidence type="ECO:0000259" key="3">
    <source>
        <dbReference type="Pfam" id="PF02731"/>
    </source>
</evidence>
<accession>A0AAW1TXX9</accession>